<dbReference type="AlphaFoldDB" id="A0A5J4V7P9"/>
<evidence type="ECO:0000313" key="2">
    <source>
        <dbReference type="Proteomes" id="UP000324800"/>
    </source>
</evidence>
<protein>
    <recommendedName>
        <fullName evidence="3">Right handed beta helix domain-containing protein</fullName>
    </recommendedName>
</protein>
<reference evidence="1 2" key="1">
    <citation type="submission" date="2019-03" db="EMBL/GenBank/DDBJ databases">
        <title>Single cell metagenomics reveals metabolic interactions within the superorganism composed of flagellate Streblomastix strix and complex community of Bacteroidetes bacteria on its surface.</title>
        <authorList>
            <person name="Treitli S.C."/>
            <person name="Kolisko M."/>
            <person name="Husnik F."/>
            <person name="Keeling P."/>
            <person name="Hampl V."/>
        </authorList>
    </citation>
    <scope>NUCLEOTIDE SEQUENCE [LARGE SCALE GENOMIC DNA]</scope>
    <source>
        <strain evidence="1">ST1C</strain>
    </source>
</reference>
<evidence type="ECO:0000313" key="1">
    <source>
        <dbReference type="EMBL" id="KAA6378195.1"/>
    </source>
</evidence>
<comment type="caution">
    <text evidence="1">The sequence shown here is derived from an EMBL/GenBank/DDBJ whole genome shotgun (WGS) entry which is preliminary data.</text>
</comment>
<proteinExistence type="predicted"/>
<sequence length="316" mass="34147">MLTNVKFKGGRGFYGSGIYVKLIDGGKFIVDSCFFSGSSTYRLGGAIYAELESEGNIFEVKGETIIQNYFVYAYDGIFMGGNGILFDVVGQGSEILIEGDILFYNLRSTWSGDQGGALYFSALFGQTILISKTTFQICSSSLGGAIIAVVEQEGEYMTFEDCSGIDEGGGFYCSSQGQVYLNKMTFNNCSCRTGGGMWISYKATLQGEVTFSDCSTTQIDGSGGGISIICNNDITITGKMTFLRCQSVNRGGGLYILYINGVIANSNSMTFKNCTALSKGGGAYILTQHYEWLKLNQLLFDECKSQYGGGIYADID</sequence>
<accession>A0A5J4V7P9</accession>
<organism evidence="1 2">
    <name type="scientific">Streblomastix strix</name>
    <dbReference type="NCBI Taxonomy" id="222440"/>
    <lineage>
        <taxon>Eukaryota</taxon>
        <taxon>Metamonada</taxon>
        <taxon>Preaxostyla</taxon>
        <taxon>Oxymonadida</taxon>
        <taxon>Streblomastigidae</taxon>
        <taxon>Streblomastix</taxon>
    </lineage>
</organism>
<gene>
    <name evidence="1" type="ORF">EZS28_026278</name>
</gene>
<dbReference type="EMBL" id="SNRW01009315">
    <property type="protein sequence ID" value="KAA6378195.1"/>
    <property type="molecule type" value="Genomic_DNA"/>
</dbReference>
<name>A0A5J4V7P9_9EUKA</name>
<dbReference type="InterPro" id="IPR011050">
    <property type="entry name" value="Pectin_lyase_fold/virulence"/>
</dbReference>
<evidence type="ECO:0008006" key="3">
    <source>
        <dbReference type="Google" id="ProtNLM"/>
    </source>
</evidence>
<dbReference type="SUPFAM" id="SSF51126">
    <property type="entry name" value="Pectin lyase-like"/>
    <property type="match status" value="1"/>
</dbReference>
<dbReference type="Proteomes" id="UP000324800">
    <property type="component" value="Unassembled WGS sequence"/>
</dbReference>